<dbReference type="EMBL" id="DTHV01000029">
    <property type="protein sequence ID" value="HGW60013.1"/>
    <property type="molecule type" value="Genomic_DNA"/>
</dbReference>
<evidence type="ECO:0000313" key="1">
    <source>
        <dbReference type="EMBL" id="HGW60013.1"/>
    </source>
</evidence>
<accession>A0A7C4U3C0</accession>
<organism evidence="1">
    <name type="scientific">Caldisericum exile</name>
    <dbReference type="NCBI Taxonomy" id="693075"/>
    <lineage>
        <taxon>Bacteria</taxon>
        <taxon>Pseudomonadati</taxon>
        <taxon>Caldisericota/Cryosericota group</taxon>
        <taxon>Caldisericota</taxon>
        <taxon>Caldisericia</taxon>
        <taxon>Caldisericales</taxon>
        <taxon>Caldisericaceae</taxon>
        <taxon>Caldisericum</taxon>
    </lineage>
</organism>
<gene>
    <name evidence="1" type="ORF">ENV82_01000</name>
</gene>
<protein>
    <submittedName>
        <fullName evidence="1">Uncharacterized protein</fullName>
    </submittedName>
</protein>
<comment type="caution">
    <text evidence="1">The sequence shown here is derived from an EMBL/GenBank/DDBJ whole genome shotgun (WGS) entry which is preliminary data.</text>
</comment>
<name>A0A7C4U3C0_9BACT</name>
<proteinExistence type="predicted"/>
<dbReference type="AlphaFoldDB" id="A0A7C4U3C0"/>
<reference evidence="1" key="1">
    <citation type="journal article" date="2020" name="mSystems">
        <title>Genome- and Community-Level Interaction Insights into Carbon Utilization and Element Cycling Functions of Hydrothermarchaeota in Hydrothermal Sediment.</title>
        <authorList>
            <person name="Zhou Z."/>
            <person name="Liu Y."/>
            <person name="Xu W."/>
            <person name="Pan J."/>
            <person name="Luo Z.H."/>
            <person name="Li M."/>
        </authorList>
    </citation>
    <scope>NUCLEOTIDE SEQUENCE [LARGE SCALE GENOMIC DNA]</scope>
    <source>
        <strain evidence="1">SpSt-794</strain>
    </source>
</reference>
<sequence length="99" mass="11648">MVLIKIEKGNKGHKDRIIRIWANGEIFTLEDILKMIDFIFKNEDEIYPISQGYDGRAYFLKAIIDLACGIPLERILENYKLKRKNNSVKVIEKLHEILE</sequence>